<dbReference type="VEuPathDB" id="VectorBase:LLONM1_003540"/>
<dbReference type="AlphaFoldDB" id="A0A7G3ANJ2"/>
<dbReference type="Gene3D" id="1.20.5.990">
    <property type="entry name" value="Nemo cc2-lz domain - 1d5 darpin complex"/>
    <property type="match status" value="1"/>
</dbReference>
<dbReference type="PANTHER" id="PTHR31553:SF1">
    <property type="entry name" value="NF-KAPPA-B ESSENTIAL MODULATOR"/>
    <property type="match status" value="1"/>
</dbReference>
<proteinExistence type="predicted"/>
<dbReference type="InterPro" id="IPR051301">
    <property type="entry name" value="Optineurin/NFkB_EssMod"/>
</dbReference>
<reference evidence="4" key="1">
    <citation type="journal article" date="2020" name="BMC">
        <title>Leishmania infection induces a limited differential gene expression in the sand fly midgut.</title>
        <authorList>
            <person name="Coutinho-Abreu I.V."/>
            <person name="Serafim T.D."/>
            <person name="Meneses C."/>
            <person name="Kamhawi S."/>
            <person name="Oliveira F."/>
            <person name="Valenzuela J.G."/>
        </authorList>
    </citation>
    <scope>NUCLEOTIDE SEQUENCE</scope>
    <source>
        <strain evidence="4">Jacobina</strain>
        <tissue evidence="4">Midgut</tissue>
    </source>
</reference>
<organism evidence="4">
    <name type="scientific">Lutzomyia longipalpis</name>
    <name type="common">Sand fly</name>
    <dbReference type="NCBI Taxonomy" id="7200"/>
    <lineage>
        <taxon>Eukaryota</taxon>
        <taxon>Metazoa</taxon>
        <taxon>Ecdysozoa</taxon>
        <taxon>Arthropoda</taxon>
        <taxon>Hexapoda</taxon>
        <taxon>Insecta</taxon>
        <taxon>Pterygota</taxon>
        <taxon>Neoptera</taxon>
        <taxon>Endopterygota</taxon>
        <taxon>Diptera</taxon>
        <taxon>Nematocera</taxon>
        <taxon>Psychodoidea</taxon>
        <taxon>Psychodidae</taxon>
        <taxon>Lutzomyia</taxon>
        <taxon>Lutzomyia</taxon>
    </lineage>
</organism>
<feature type="coiled-coil region" evidence="2">
    <location>
        <begin position="312"/>
        <end position="367"/>
    </location>
</feature>
<keyword evidence="1 2" id="KW-0175">Coiled coil</keyword>
<dbReference type="InterPro" id="IPR032419">
    <property type="entry name" value="CC2-LZ_dom"/>
</dbReference>
<dbReference type="GO" id="GO:0005634">
    <property type="term" value="C:nucleus"/>
    <property type="evidence" value="ECO:0007669"/>
    <property type="project" value="TreeGrafter"/>
</dbReference>
<dbReference type="GO" id="GO:0070530">
    <property type="term" value="F:K63-linked polyubiquitin modification-dependent protein binding"/>
    <property type="evidence" value="ECO:0007669"/>
    <property type="project" value="TreeGrafter"/>
</dbReference>
<evidence type="ECO:0000256" key="1">
    <source>
        <dbReference type="ARBA" id="ARBA00023054"/>
    </source>
</evidence>
<protein>
    <submittedName>
        <fullName evidence="4">Putative polyubiquitin binding domain of nemo</fullName>
    </submittedName>
</protein>
<dbReference type="PANTHER" id="PTHR31553">
    <property type="entry name" value="NF-KAPPA-B ESSENTIAL MODULATOR"/>
    <property type="match status" value="1"/>
</dbReference>
<feature type="coiled-coil region" evidence="2">
    <location>
        <begin position="175"/>
        <end position="270"/>
    </location>
</feature>
<evidence type="ECO:0000256" key="2">
    <source>
        <dbReference type="SAM" id="Coils"/>
    </source>
</evidence>
<dbReference type="EMBL" id="GITU01006848">
    <property type="protein sequence ID" value="MBC1175551.1"/>
    <property type="molecule type" value="Transcribed_RNA"/>
</dbReference>
<sequence length="495" mass="56000">MSDEESFVILGSSPTASIENLARSYATETATGDFSSLPENSHTPDVVDAKMPSLESQEGAVGGMVPKEESLKVSTASSDAIDSVKMKMEAPKAEEANLTPPNFQLNSIVSQASLVNWPTQSQAPPSLSTSHFNIYSEFPSMRGQNIASSDISKLENFYCEHNQLKENLLNSNKCLRQYFALAEKWQNEIREFKKQQDSYQTHVLAENERLRGVVEQLEARLREVGTDAGAVHAEHKHSIEALCEQHSREIQELRAQLEAAKAMHSEEERKNSADAEIKLRQEVEQLQFAMGEKLRVAEMKESQWQQEVAGLTEKYTMDINEVRQRLAQAQAKVTSLEEECRIWHAENDCLKVNLVAAEELNKKLQHDLGAVSQNMDQIEAFKMQAEIFERDFEAERAARTVLAGEKEQLLADLRLLQNRHEQLIGEMEGMRNPRSVVNSGYGLMRQFLTFFSDLFQGYPHPESQRTRQFRCPVCSRLFLDLSTLNSHVNGCLDNS</sequence>
<accession>A0A7G3ANJ2</accession>
<dbReference type="GO" id="GO:0005737">
    <property type="term" value="C:cytoplasm"/>
    <property type="evidence" value="ECO:0007669"/>
    <property type="project" value="TreeGrafter"/>
</dbReference>
<feature type="domain" description="NF-kappa-B essential modulator NEMO CC2-LZ" evidence="3">
    <location>
        <begin position="344"/>
        <end position="423"/>
    </location>
</feature>
<evidence type="ECO:0000313" key="4">
    <source>
        <dbReference type="EMBL" id="MBC1175551.1"/>
    </source>
</evidence>
<dbReference type="GO" id="GO:0043122">
    <property type="term" value="P:regulation of canonical NF-kappaB signal transduction"/>
    <property type="evidence" value="ECO:0007669"/>
    <property type="project" value="TreeGrafter"/>
</dbReference>
<evidence type="ECO:0000259" key="3">
    <source>
        <dbReference type="Pfam" id="PF16516"/>
    </source>
</evidence>
<dbReference type="Pfam" id="PF16516">
    <property type="entry name" value="CC2-LZ"/>
    <property type="match status" value="1"/>
</dbReference>
<name>A0A7G3ANJ2_LUTLO</name>